<proteinExistence type="predicted"/>
<dbReference type="Proteomes" id="UP000320055">
    <property type="component" value="Unassembled WGS sequence"/>
</dbReference>
<reference evidence="2 3" key="1">
    <citation type="submission" date="2019-01" db="EMBL/GenBank/DDBJ databases">
        <authorList>
            <person name="Brito A."/>
        </authorList>
    </citation>
    <scope>NUCLEOTIDE SEQUENCE [LARGE SCALE GENOMIC DNA]</scope>
    <source>
        <strain evidence="2">1</strain>
    </source>
</reference>
<protein>
    <recommendedName>
        <fullName evidence="1">Methyltransferase type 11 domain-containing protein</fullName>
    </recommendedName>
</protein>
<organism evidence="2 3">
    <name type="scientific">Hyella patelloides LEGE 07179</name>
    <dbReference type="NCBI Taxonomy" id="945734"/>
    <lineage>
        <taxon>Bacteria</taxon>
        <taxon>Bacillati</taxon>
        <taxon>Cyanobacteriota</taxon>
        <taxon>Cyanophyceae</taxon>
        <taxon>Pleurocapsales</taxon>
        <taxon>Hyellaceae</taxon>
        <taxon>Hyella</taxon>
    </lineage>
</organism>
<evidence type="ECO:0000313" key="2">
    <source>
        <dbReference type="EMBL" id="VEP13231.1"/>
    </source>
</evidence>
<dbReference type="InterPro" id="IPR029063">
    <property type="entry name" value="SAM-dependent_MTases_sf"/>
</dbReference>
<dbReference type="EMBL" id="CAACVJ010000101">
    <property type="protein sequence ID" value="VEP13231.1"/>
    <property type="molecule type" value="Genomic_DNA"/>
</dbReference>
<dbReference type="OrthoDB" id="9772751at2"/>
<dbReference type="InterPro" id="IPR013216">
    <property type="entry name" value="Methyltransf_11"/>
</dbReference>
<name>A0A563VPA0_9CYAN</name>
<dbReference type="CDD" id="cd02440">
    <property type="entry name" value="AdoMet_MTases"/>
    <property type="match status" value="1"/>
</dbReference>
<keyword evidence="3" id="KW-1185">Reference proteome</keyword>
<gene>
    <name evidence="2" type="ORF">H1P_190030</name>
</gene>
<sequence>MKNVSEWKPTKIKNYGDKFCVDESGMAPGSLYITLEAFRVVDSHKSYLHGHLVDLGCGNVPYYEWYKDRVDKVTCIDWPQSNHEAKYVDVFANLNQSLPLEDSSVDCVFSTSVLEHISEPLVLLKEISRILKQDGYLILSVPFLYHLHEEPFDYYRYTPHGLKHLAEKASLEVVLLKHFGNGFGVFVDVVSKIVEVLIGMICRFLPKYIAVFVKKIGTKILRLFQHSCFYILKQKPVLQIIDKANLSSRIALGYFAVFKLKNNTDVQSTPS</sequence>
<dbReference type="AlphaFoldDB" id="A0A563VPA0"/>
<feature type="domain" description="Methyltransferase type 11" evidence="1">
    <location>
        <begin position="53"/>
        <end position="139"/>
    </location>
</feature>
<dbReference type="Pfam" id="PF08241">
    <property type="entry name" value="Methyltransf_11"/>
    <property type="match status" value="1"/>
</dbReference>
<dbReference type="GO" id="GO:0008757">
    <property type="term" value="F:S-adenosylmethionine-dependent methyltransferase activity"/>
    <property type="evidence" value="ECO:0007669"/>
    <property type="project" value="InterPro"/>
</dbReference>
<evidence type="ECO:0000259" key="1">
    <source>
        <dbReference type="Pfam" id="PF08241"/>
    </source>
</evidence>
<dbReference type="RefSeq" id="WP_144864416.1">
    <property type="nucleotide sequence ID" value="NZ_LR213780.1"/>
</dbReference>
<dbReference type="Gene3D" id="3.40.50.150">
    <property type="entry name" value="Vaccinia Virus protein VP39"/>
    <property type="match status" value="1"/>
</dbReference>
<evidence type="ECO:0000313" key="3">
    <source>
        <dbReference type="Proteomes" id="UP000320055"/>
    </source>
</evidence>
<dbReference type="SUPFAM" id="SSF53335">
    <property type="entry name" value="S-adenosyl-L-methionine-dependent methyltransferases"/>
    <property type="match status" value="1"/>
</dbReference>
<accession>A0A563VPA0</accession>